<dbReference type="InterPro" id="IPR032675">
    <property type="entry name" value="LRR_dom_sf"/>
</dbReference>
<dbReference type="InterPro" id="IPR050328">
    <property type="entry name" value="Dev_Immune_Receptor"/>
</dbReference>
<protein>
    <submittedName>
        <fullName evidence="2">Uncharacterized protein</fullName>
    </submittedName>
</protein>
<organism evidence="2 3">
    <name type="scientific">Gnathostoma spinigerum</name>
    <dbReference type="NCBI Taxonomy" id="75299"/>
    <lineage>
        <taxon>Eukaryota</taxon>
        <taxon>Metazoa</taxon>
        <taxon>Ecdysozoa</taxon>
        <taxon>Nematoda</taxon>
        <taxon>Chromadorea</taxon>
        <taxon>Rhabditida</taxon>
        <taxon>Spirurina</taxon>
        <taxon>Gnathostomatomorpha</taxon>
        <taxon>Gnathostomatoidea</taxon>
        <taxon>Gnathostomatidae</taxon>
        <taxon>Gnathostoma</taxon>
    </lineage>
</organism>
<evidence type="ECO:0000313" key="2">
    <source>
        <dbReference type="EMBL" id="MFH4982573.1"/>
    </source>
</evidence>
<dbReference type="PANTHER" id="PTHR24373:SF370">
    <property type="entry name" value="FISH-LIPS, ISOFORM E"/>
    <property type="match status" value="1"/>
</dbReference>
<dbReference type="InterPro" id="IPR026906">
    <property type="entry name" value="LRR_5"/>
</dbReference>
<proteinExistence type="predicted"/>
<dbReference type="EMBL" id="JBGFUD010009615">
    <property type="protein sequence ID" value="MFH4982573.1"/>
    <property type="molecule type" value="Genomic_DNA"/>
</dbReference>
<dbReference type="Gene3D" id="3.80.10.10">
    <property type="entry name" value="Ribonuclease Inhibitor"/>
    <property type="match status" value="2"/>
</dbReference>
<gene>
    <name evidence="2" type="ORF">AB6A40_009282</name>
</gene>
<reference evidence="2 3" key="1">
    <citation type="submission" date="2024-08" db="EMBL/GenBank/DDBJ databases">
        <title>Gnathostoma spinigerum genome.</title>
        <authorList>
            <person name="Gonzalez-Bertolin B."/>
            <person name="Monzon S."/>
            <person name="Zaballos A."/>
            <person name="Jimenez P."/>
            <person name="Dekumyoy P."/>
            <person name="Varona S."/>
            <person name="Cuesta I."/>
            <person name="Sumanam S."/>
            <person name="Adisakwattana P."/>
            <person name="Gasser R.B."/>
            <person name="Hernandez-Gonzalez A."/>
            <person name="Young N.D."/>
            <person name="Perteguer M.J."/>
        </authorList>
    </citation>
    <scope>NUCLEOTIDE SEQUENCE [LARGE SCALE GENOMIC DNA]</scope>
    <source>
        <strain evidence="2">AL3</strain>
        <tissue evidence="2">Liver</tissue>
    </source>
</reference>
<evidence type="ECO:0000313" key="3">
    <source>
        <dbReference type="Proteomes" id="UP001608902"/>
    </source>
</evidence>
<name>A0ABD6EZK9_9BILA</name>
<dbReference type="Pfam" id="PF13306">
    <property type="entry name" value="LRR_5"/>
    <property type="match status" value="1"/>
</dbReference>
<dbReference type="Proteomes" id="UP001608902">
    <property type="component" value="Unassembled WGS sequence"/>
</dbReference>
<dbReference type="AlphaFoldDB" id="A0ABD6EZK9"/>
<comment type="caution">
    <text evidence="2">The sequence shown here is derived from an EMBL/GenBank/DDBJ whole genome shotgun (WGS) entry which is preliminary data.</text>
</comment>
<dbReference type="SUPFAM" id="SSF52058">
    <property type="entry name" value="L domain-like"/>
    <property type="match status" value="1"/>
</dbReference>
<accession>A0ABD6EZK9</accession>
<keyword evidence="3" id="KW-1185">Reference proteome</keyword>
<dbReference type="PANTHER" id="PTHR24373">
    <property type="entry name" value="SLIT RELATED LEUCINE-RICH REPEAT NEURONAL PROTEIN"/>
    <property type="match status" value="1"/>
</dbReference>
<evidence type="ECO:0000256" key="1">
    <source>
        <dbReference type="ARBA" id="ARBA00022729"/>
    </source>
</evidence>
<keyword evidence="1" id="KW-0732">Signal</keyword>
<sequence length="178" mass="20370">MIFKDPNLRVIQKNAFKRYFLVEELVFENCAALENIEKNAFKGLTNLRILRLSNNQRLIDLPKNSFALFSSQPGLRIQLKNNALRTISAGVFRKSEHLRELTIEGINLTIETGAFSTLTTIDFLILKGITTIEKSAFKNISRVYRLDITNSRFNLTEGIFDSLSYMKEVNTMIMTAVL</sequence>